<accession>A0A239Q247</accession>
<evidence type="ECO:0000313" key="3">
    <source>
        <dbReference type="Proteomes" id="UP000198307"/>
    </source>
</evidence>
<feature type="signal peptide" evidence="1">
    <location>
        <begin position="1"/>
        <end position="20"/>
    </location>
</feature>
<gene>
    <name evidence="2" type="ORF">SAMN05444959_11479</name>
</gene>
<evidence type="ECO:0000256" key="1">
    <source>
        <dbReference type="SAM" id="SignalP"/>
    </source>
</evidence>
<sequence>MKLLDALMVATIAGATLLLATADASFGQDRLVVPLPDVSGLSRDQAQALTVRVVEADIIGSNCGDYAITDGEWTLLTGTGELLAEKLELDPVGFEREFRAPAYELLDDPGACERLGPKVAPLIAQLVGMGGATRPQAAEAD</sequence>
<evidence type="ECO:0000313" key="2">
    <source>
        <dbReference type="EMBL" id="SNT76027.1"/>
    </source>
</evidence>
<dbReference type="AlphaFoldDB" id="A0A239Q247"/>
<dbReference type="EMBL" id="FZQB01000014">
    <property type="protein sequence ID" value="SNT76027.1"/>
    <property type="molecule type" value="Genomic_DNA"/>
</dbReference>
<organism evidence="2 3">
    <name type="scientific">Paracoccus seriniphilus</name>
    <dbReference type="NCBI Taxonomy" id="184748"/>
    <lineage>
        <taxon>Bacteria</taxon>
        <taxon>Pseudomonadati</taxon>
        <taxon>Pseudomonadota</taxon>
        <taxon>Alphaproteobacteria</taxon>
        <taxon>Rhodobacterales</taxon>
        <taxon>Paracoccaceae</taxon>
        <taxon>Paracoccus</taxon>
    </lineage>
</organism>
<dbReference type="RefSeq" id="WP_245847308.1">
    <property type="nucleotide sequence ID" value="NZ_CP067129.1"/>
</dbReference>
<protein>
    <submittedName>
        <fullName evidence="2">Uncharacterized protein</fullName>
    </submittedName>
</protein>
<proteinExistence type="predicted"/>
<keyword evidence="3" id="KW-1185">Reference proteome</keyword>
<feature type="chain" id="PRO_5012851118" evidence="1">
    <location>
        <begin position="21"/>
        <end position="141"/>
    </location>
</feature>
<reference evidence="2 3" key="1">
    <citation type="submission" date="2017-07" db="EMBL/GenBank/DDBJ databases">
        <authorList>
            <person name="Sun Z.S."/>
            <person name="Albrecht U."/>
            <person name="Echele G."/>
            <person name="Lee C.C."/>
        </authorList>
    </citation>
    <scope>NUCLEOTIDE SEQUENCE [LARGE SCALE GENOMIC DNA]</scope>
    <source>
        <strain evidence="2 3">DSM 14827</strain>
    </source>
</reference>
<name>A0A239Q247_9RHOB</name>
<dbReference type="Proteomes" id="UP000198307">
    <property type="component" value="Unassembled WGS sequence"/>
</dbReference>
<keyword evidence="1" id="KW-0732">Signal</keyword>